<gene>
    <name evidence="1" type="ORF">ASZ90_012293</name>
</gene>
<name>A0A0W8FAX1_9ZZZZ</name>
<evidence type="ECO:0000313" key="1">
    <source>
        <dbReference type="EMBL" id="KUG18029.1"/>
    </source>
</evidence>
<organism evidence="1">
    <name type="scientific">hydrocarbon metagenome</name>
    <dbReference type="NCBI Taxonomy" id="938273"/>
    <lineage>
        <taxon>unclassified sequences</taxon>
        <taxon>metagenomes</taxon>
        <taxon>ecological metagenomes</taxon>
    </lineage>
</organism>
<protein>
    <recommendedName>
        <fullName evidence="2">Lipoprotein</fullName>
    </recommendedName>
</protein>
<dbReference type="PROSITE" id="PS51257">
    <property type="entry name" value="PROKAR_LIPOPROTEIN"/>
    <property type="match status" value="1"/>
</dbReference>
<dbReference type="EMBL" id="LNQE01001406">
    <property type="protein sequence ID" value="KUG18029.1"/>
    <property type="molecule type" value="Genomic_DNA"/>
</dbReference>
<proteinExistence type="predicted"/>
<accession>A0A0W8FAX1</accession>
<reference evidence="1" key="1">
    <citation type="journal article" date="2015" name="Proc. Natl. Acad. Sci. U.S.A.">
        <title>Networks of energetic and metabolic interactions define dynamics in microbial communities.</title>
        <authorList>
            <person name="Embree M."/>
            <person name="Liu J.K."/>
            <person name="Al-Bassam M.M."/>
            <person name="Zengler K."/>
        </authorList>
    </citation>
    <scope>NUCLEOTIDE SEQUENCE</scope>
</reference>
<comment type="caution">
    <text evidence="1">The sequence shown here is derived from an EMBL/GenBank/DDBJ whole genome shotgun (WGS) entry which is preliminary data.</text>
</comment>
<sequence length="211" mass="23304">MKWWQSGFLMISVFSIIACLGLLVPPAAGVAQNMTEHSWIYNQGYSDDMRIYQTTSGLHGQKLVTGTRGTGTISRSIDAHVYGGFEDGFNEIWANEWGVYQNKPSLYSEPITKSDLRNALCAKNYEVGSIYSESYSEIRDLVKDTSVSQTNENSVYSIHTEADGTARVGARVQRSTSSAPAYIMTGSYQGYTNMRMQLESGNASIMTLPCP</sequence>
<dbReference type="AlphaFoldDB" id="A0A0W8FAX1"/>
<evidence type="ECO:0008006" key="2">
    <source>
        <dbReference type="Google" id="ProtNLM"/>
    </source>
</evidence>